<dbReference type="EMBL" id="ACNN01000006">
    <property type="protein sequence ID" value="EEN83514.1"/>
    <property type="molecule type" value="Genomic_DNA"/>
</dbReference>
<keyword evidence="3" id="KW-1185">Reference proteome</keyword>
<accession>C3J8H6</accession>
<dbReference type="AlphaFoldDB" id="C3J8H6"/>
<sequence length="82" mass="9004">MIIKQVGDTIYIRETSDRVRATSESKSNHRVDSVPPPSVTTLKRIIEDSPPQKGGNILLLLGLGAAIPIALYVTYRVTKSKK</sequence>
<evidence type="ECO:0000313" key="2">
    <source>
        <dbReference type="EMBL" id="EEN83514.1"/>
    </source>
</evidence>
<gene>
    <name evidence="2" type="ORF">POREN0001_0006</name>
</gene>
<protein>
    <submittedName>
        <fullName evidence="2">Uncharacterized protein</fullName>
    </submittedName>
</protein>
<comment type="caution">
    <text evidence="2">The sequence shown here is derived from an EMBL/GenBank/DDBJ whole genome shotgun (WGS) entry which is preliminary data.</text>
</comment>
<keyword evidence="1" id="KW-1133">Transmembrane helix</keyword>
<keyword evidence="1" id="KW-0812">Transmembrane</keyword>
<organism evidence="2 3">
    <name type="scientific">Porphyromonas endodontalis (strain ATCC 35406 / DSM 24491 / JCM 8526 / CCUG 16442 / BCRC 14492 / NCTC 13058 / HG 370)</name>
    <name type="common">Bacteroides endodontalis</name>
    <dbReference type="NCBI Taxonomy" id="553175"/>
    <lineage>
        <taxon>Bacteria</taxon>
        <taxon>Pseudomonadati</taxon>
        <taxon>Bacteroidota</taxon>
        <taxon>Bacteroidia</taxon>
        <taxon>Bacteroidales</taxon>
        <taxon>Porphyromonadaceae</taxon>
        <taxon>Porphyromonas</taxon>
    </lineage>
</organism>
<feature type="transmembrane region" description="Helical" evidence="1">
    <location>
        <begin position="57"/>
        <end position="75"/>
    </location>
</feature>
<reference evidence="2 3" key="1">
    <citation type="submission" date="2009-04" db="EMBL/GenBank/DDBJ databases">
        <authorList>
            <person name="Sebastian Y."/>
            <person name="Madupu R."/>
            <person name="Durkin A.S."/>
            <person name="Torralba M."/>
            <person name="Methe B."/>
            <person name="Sutton G.G."/>
            <person name="Strausberg R.L."/>
            <person name="Nelson K.E."/>
        </authorList>
    </citation>
    <scope>NUCLEOTIDE SEQUENCE [LARGE SCALE GENOMIC DNA]</scope>
    <source>
        <strain evidence="3">ATCC 35406 / BCRC 14492 / JCM 8526 / NCTC 13058 / HG 370</strain>
    </source>
</reference>
<dbReference type="Proteomes" id="UP000004295">
    <property type="component" value="Unassembled WGS sequence"/>
</dbReference>
<keyword evidence="1" id="KW-0472">Membrane</keyword>
<dbReference type="STRING" id="553175.POREN0001_0006"/>
<name>C3J8H6_POREA</name>
<evidence type="ECO:0000256" key="1">
    <source>
        <dbReference type="SAM" id="Phobius"/>
    </source>
</evidence>
<evidence type="ECO:0000313" key="3">
    <source>
        <dbReference type="Proteomes" id="UP000004295"/>
    </source>
</evidence>
<proteinExistence type="predicted"/>